<name>A0A239DZH9_9NOCA</name>
<protein>
    <submittedName>
        <fullName evidence="2">Anti-anti-sigma factor</fullName>
    </submittedName>
</protein>
<keyword evidence="3" id="KW-1185">Reference proteome</keyword>
<dbReference type="CDD" id="cd07043">
    <property type="entry name" value="STAS_anti-anti-sigma_factors"/>
    <property type="match status" value="1"/>
</dbReference>
<evidence type="ECO:0000259" key="1">
    <source>
        <dbReference type="PROSITE" id="PS50801"/>
    </source>
</evidence>
<sequence length="136" mass="13789">MTVTPQGLNGGGLEARSARSSSVSVTETGAIFNASPAGEASLVVSVHGDIDMRSAPILADYAGARVAQGVRLILDLSCVDFFGIAGLRVFAALDDAAAAAGTTWCLVEGHPVHRLLEAANAVPAVQRFTAVADAVV</sequence>
<accession>A0A239DZH9</accession>
<dbReference type="OrthoDB" id="3576811at2"/>
<proteinExistence type="predicted"/>
<dbReference type="InterPro" id="IPR036513">
    <property type="entry name" value="STAS_dom_sf"/>
</dbReference>
<dbReference type="STRING" id="398843.A3K89_04405"/>
<dbReference type="SUPFAM" id="SSF52091">
    <property type="entry name" value="SpoIIaa-like"/>
    <property type="match status" value="1"/>
</dbReference>
<dbReference type="Proteomes" id="UP000198327">
    <property type="component" value="Unassembled WGS sequence"/>
</dbReference>
<evidence type="ECO:0000313" key="3">
    <source>
        <dbReference type="Proteomes" id="UP000198327"/>
    </source>
</evidence>
<dbReference type="EMBL" id="FZOW01000002">
    <property type="protein sequence ID" value="SNS37102.1"/>
    <property type="molecule type" value="Genomic_DNA"/>
</dbReference>
<dbReference type="InterPro" id="IPR002645">
    <property type="entry name" value="STAS_dom"/>
</dbReference>
<dbReference type="Pfam" id="PF01740">
    <property type="entry name" value="STAS"/>
    <property type="match status" value="1"/>
</dbReference>
<dbReference type="AlphaFoldDB" id="A0A239DZH9"/>
<dbReference type="Gene3D" id="3.30.750.24">
    <property type="entry name" value="STAS domain"/>
    <property type="match status" value="1"/>
</dbReference>
<gene>
    <name evidence="2" type="ORF">SAMN05421642_10289</name>
</gene>
<feature type="domain" description="STAS" evidence="1">
    <location>
        <begin position="42"/>
        <end position="136"/>
    </location>
</feature>
<reference evidence="3" key="1">
    <citation type="submission" date="2017-06" db="EMBL/GenBank/DDBJ databases">
        <authorList>
            <person name="Varghese N."/>
            <person name="Submissions S."/>
        </authorList>
    </citation>
    <scope>NUCLEOTIDE SEQUENCE [LARGE SCALE GENOMIC DNA]</scope>
    <source>
        <strain evidence="3">JCM 23211</strain>
    </source>
</reference>
<organism evidence="2 3">
    <name type="scientific">Rhodococcoides kyotonense</name>
    <dbReference type="NCBI Taxonomy" id="398843"/>
    <lineage>
        <taxon>Bacteria</taxon>
        <taxon>Bacillati</taxon>
        <taxon>Actinomycetota</taxon>
        <taxon>Actinomycetes</taxon>
        <taxon>Mycobacteriales</taxon>
        <taxon>Nocardiaceae</taxon>
        <taxon>Rhodococcoides</taxon>
    </lineage>
</organism>
<evidence type="ECO:0000313" key="2">
    <source>
        <dbReference type="EMBL" id="SNS37102.1"/>
    </source>
</evidence>
<dbReference type="PROSITE" id="PS50801">
    <property type="entry name" value="STAS"/>
    <property type="match status" value="1"/>
</dbReference>